<dbReference type="InterPro" id="IPR036638">
    <property type="entry name" value="HLH_DNA-bd_sf"/>
</dbReference>
<dbReference type="InterPro" id="IPR055478">
    <property type="entry name" value="DUF7050"/>
</dbReference>
<dbReference type="PROSITE" id="PS50888">
    <property type="entry name" value="BHLH"/>
    <property type="match status" value="1"/>
</dbReference>
<evidence type="ECO:0000256" key="2">
    <source>
        <dbReference type="ARBA" id="ARBA00023015"/>
    </source>
</evidence>
<evidence type="ECO:0000313" key="8">
    <source>
        <dbReference type="Proteomes" id="UP001634393"/>
    </source>
</evidence>
<gene>
    <name evidence="7" type="ORF">ACJIZ3_021322</name>
</gene>
<keyword evidence="8" id="KW-1185">Reference proteome</keyword>
<dbReference type="Gene3D" id="4.10.280.10">
    <property type="entry name" value="Helix-loop-helix DNA-binding domain"/>
    <property type="match status" value="1"/>
</dbReference>
<feature type="domain" description="BHLH" evidence="6">
    <location>
        <begin position="350"/>
        <end position="399"/>
    </location>
</feature>
<dbReference type="InterPro" id="IPR011598">
    <property type="entry name" value="bHLH_dom"/>
</dbReference>
<keyword evidence="2" id="KW-0805">Transcription regulation</keyword>
<dbReference type="PANTHER" id="PTHR46665:SF1">
    <property type="entry name" value="SPERMATOGENESIS- AND OOGENESIS-SPECIFIC BASIC HELIX-LOOP-HELIX-CONTAINING PROTEIN 1"/>
    <property type="match status" value="1"/>
</dbReference>
<evidence type="ECO:0000256" key="5">
    <source>
        <dbReference type="SAM" id="MobiDB-lite"/>
    </source>
</evidence>
<name>A0ABD3SL95_9LAMI</name>
<dbReference type="GO" id="GO:0005634">
    <property type="term" value="C:nucleus"/>
    <property type="evidence" value="ECO:0007669"/>
    <property type="project" value="UniProtKB-SubCell"/>
</dbReference>
<organism evidence="7 8">
    <name type="scientific">Penstemon smallii</name>
    <dbReference type="NCBI Taxonomy" id="265156"/>
    <lineage>
        <taxon>Eukaryota</taxon>
        <taxon>Viridiplantae</taxon>
        <taxon>Streptophyta</taxon>
        <taxon>Embryophyta</taxon>
        <taxon>Tracheophyta</taxon>
        <taxon>Spermatophyta</taxon>
        <taxon>Magnoliopsida</taxon>
        <taxon>eudicotyledons</taxon>
        <taxon>Gunneridae</taxon>
        <taxon>Pentapetalae</taxon>
        <taxon>asterids</taxon>
        <taxon>lamiids</taxon>
        <taxon>Lamiales</taxon>
        <taxon>Plantaginaceae</taxon>
        <taxon>Cheloneae</taxon>
        <taxon>Penstemon</taxon>
    </lineage>
</organism>
<dbReference type="EMBL" id="JBJXBP010000006">
    <property type="protein sequence ID" value="KAL3825293.1"/>
    <property type="molecule type" value="Genomic_DNA"/>
</dbReference>
<dbReference type="Pfam" id="PF00010">
    <property type="entry name" value="HLH"/>
    <property type="match status" value="1"/>
</dbReference>
<dbReference type="CDD" id="cd11393">
    <property type="entry name" value="bHLH_AtbHLH_like"/>
    <property type="match status" value="1"/>
</dbReference>
<dbReference type="SMART" id="SM00353">
    <property type="entry name" value="HLH"/>
    <property type="match status" value="1"/>
</dbReference>
<dbReference type="Pfam" id="PF23133">
    <property type="entry name" value="DUF7050"/>
    <property type="match status" value="1"/>
</dbReference>
<keyword evidence="4" id="KW-0539">Nucleus</keyword>
<dbReference type="InterPro" id="IPR044658">
    <property type="entry name" value="bHLH92/bHLH041-like"/>
</dbReference>
<comment type="caution">
    <text evidence="7">The sequence shown here is derived from an EMBL/GenBank/DDBJ whole genome shotgun (WGS) entry which is preliminary data.</text>
</comment>
<evidence type="ECO:0000259" key="6">
    <source>
        <dbReference type="PROSITE" id="PS50888"/>
    </source>
</evidence>
<evidence type="ECO:0000313" key="7">
    <source>
        <dbReference type="EMBL" id="KAL3825293.1"/>
    </source>
</evidence>
<evidence type="ECO:0000256" key="4">
    <source>
        <dbReference type="ARBA" id="ARBA00023242"/>
    </source>
</evidence>
<keyword evidence="3" id="KW-0804">Transcription</keyword>
<comment type="subcellular location">
    <subcellularLocation>
        <location evidence="1">Nucleus</location>
    </subcellularLocation>
</comment>
<dbReference type="InterPro" id="IPR055477">
    <property type="entry name" value="DUF7049"/>
</dbReference>
<evidence type="ECO:0000256" key="1">
    <source>
        <dbReference type="ARBA" id="ARBA00004123"/>
    </source>
</evidence>
<dbReference type="Pfam" id="PF23132">
    <property type="entry name" value="DUF7049"/>
    <property type="match status" value="1"/>
</dbReference>
<dbReference type="Proteomes" id="UP001634393">
    <property type="component" value="Unassembled WGS sequence"/>
</dbReference>
<reference evidence="7 8" key="1">
    <citation type="submission" date="2024-12" db="EMBL/GenBank/DDBJ databases">
        <title>The unique morphological basis and parallel evolutionary history of personate flowers in Penstemon.</title>
        <authorList>
            <person name="Depatie T.H."/>
            <person name="Wessinger C.A."/>
        </authorList>
    </citation>
    <scope>NUCLEOTIDE SEQUENCE [LARGE SCALE GENOMIC DNA]</scope>
    <source>
        <strain evidence="7">WTNN_2</strain>
        <tissue evidence="7">Leaf</tissue>
    </source>
</reference>
<dbReference type="InterPro" id="IPR045239">
    <property type="entry name" value="bHLH95_bHLH"/>
</dbReference>
<sequence length="541" mass="61146">MDSIFLFGDGDRATFLQHMLQSFSCTYVCLWSFLPHQPSNCLLYLDGIYRNGIRNLQQPSTSAGSLGRRLFDAYCETINFVHNGQIPGFAFKNNIPYMELKSRDLLRMSSSEVQLQFYQEAGIKTVVFMGCSTGEIELGMTSEPQVDMEMEMRNWFPLDFSRPPPPPPESNPQYPTADQNIPPPHSSSNSSSLRSLSVDSTPEYSPLYFNINPTGTSFINQEPFTQKESHFERSLELPSTITSTPQHQVIQALSQIRNIELPTIESEDAAMTNAILAVLTSTSSSHQNLGPLISHKSTTAFRRYRAALAPVNSGRTRKINSMFGRGLLFFRNLNMRRSREVDVHGNRTTTVQLHHMIAERKRREKINESFQVLRSLLPAGSKKDKASVLGNTTEFLSSLKSQVEELSKRNQILEAQLINSLPSLQKEANISSSSSSSSVERVHVEVIRQVTSTSESALLRFLDLRVDVRGESFRLSDLVIRVLEFLKRQKNVELLSVESNTRMVESTQVHGVMLRLKIEGHEFDESDFREAVRKVIDDIAN</sequence>
<feature type="compositionally biased region" description="Low complexity" evidence="5">
    <location>
        <begin position="186"/>
        <end position="198"/>
    </location>
</feature>
<accession>A0ABD3SL95</accession>
<dbReference type="SUPFAM" id="SSF47459">
    <property type="entry name" value="HLH, helix-loop-helix DNA-binding domain"/>
    <property type="match status" value="1"/>
</dbReference>
<evidence type="ECO:0000256" key="3">
    <source>
        <dbReference type="ARBA" id="ARBA00023163"/>
    </source>
</evidence>
<dbReference type="PANTHER" id="PTHR46665">
    <property type="entry name" value="TRANSCRIPTION FACTOR BHLH041-RELATED-RELATED"/>
    <property type="match status" value="1"/>
</dbReference>
<proteinExistence type="predicted"/>
<protein>
    <recommendedName>
        <fullName evidence="6">BHLH domain-containing protein</fullName>
    </recommendedName>
</protein>
<feature type="region of interest" description="Disordered" evidence="5">
    <location>
        <begin position="156"/>
        <end position="198"/>
    </location>
</feature>
<dbReference type="AlphaFoldDB" id="A0ABD3SL95"/>